<dbReference type="Gene3D" id="3.40.50.2020">
    <property type="match status" value="1"/>
</dbReference>
<keyword evidence="2" id="KW-0808">Transferase</keyword>
<feature type="domain" description="Phosphoribosyltransferase" evidence="1">
    <location>
        <begin position="16"/>
        <end position="182"/>
    </location>
</feature>
<dbReference type="Proteomes" id="UP000287247">
    <property type="component" value="Unassembled WGS sequence"/>
</dbReference>
<organism evidence="2 3">
    <name type="scientific">Aphanothece sacrum FPU1</name>
    <dbReference type="NCBI Taxonomy" id="1920663"/>
    <lineage>
        <taxon>Bacteria</taxon>
        <taxon>Bacillati</taxon>
        <taxon>Cyanobacteriota</taxon>
        <taxon>Cyanophyceae</taxon>
        <taxon>Oscillatoriophycideae</taxon>
        <taxon>Chroococcales</taxon>
        <taxon>Aphanothecaceae</taxon>
        <taxon>Aphanothece</taxon>
    </lineage>
</organism>
<reference evidence="3" key="1">
    <citation type="submission" date="2017-05" db="EMBL/GenBank/DDBJ databases">
        <title>Physiological properties and genetic analysis related to exopolysaccharide production of fresh-water unicellular cyanobacterium Aphanothece sacrum, Suizenji Nori, that has been cultured as a food source in Japan.</title>
        <authorList>
            <person name="Kanesaki Y."/>
            <person name="Yoshikawa S."/>
            <person name="Ohki K."/>
        </authorList>
    </citation>
    <scope>NUCLEOTIDE SEQUENCE [LARGE SCALE GENOMIC DNA]</scope>
    <source>
        <strain evidence="3">FPU1</strain>
    </source>
</reference>
<dbReference type="GO" id="GO:0016757">
    <property type="term" value="F:glycosyltransferase activity"/>
    <property type="evidence" value="ECO:0007669"/>
    <property type="project" value="UniProtKB-KW"/>
</dbReference>
<dbReference type="InterPro" id="IPR000836">
    <property type="entry name" value="PRTase_dom"/>
</dbReference>
<protein>
    <submittedName>
        <fullName evidence="2">Phosphoribosyltransferase</fullName>
    </submittedName>
</protein>
<name>A0A401IIS8_APHSA</name>
<gene>
    <name evidence="2" type="ORF">AsFPU1_2546</name>
</gene>
<evidence type="ECO:0000259" key="1">
    <source>
        <dbReference type="Pfam" id="PF00156"/>
    </source>
</evidence>
<dbReference type="Pfam" id="PF00156">
    <property type="entry name" value="Pribosyltran"/>
    <property type="match status" value="1"/>
</dbReference>
<keyword evidence="3" id="KW-1185">Reference proteome</keyword>
<dbReference type="EMBL" id="BDQK01000013">
    <property type="protein sequence ID" value="GBF81134.1"/>
    <property type="molecule type" value="Genomic_DNA"/>
</dbReference>
<dbReference type="InterPro" id="IPR029057">
    <property type="entry name" value="PRTase-like"/>
</dbReference>
<dbReference type="SUPFAM" id="SSF53271">
    <property type="entry name" value="PRTase-like"/>
    <property type="match status" value="1"/>
</dbReference>
<dbReference type="CDD" id="cd06223">
    <property type="entry name" value="PRTases_typeI"/>
    <property type="match status" value="1"/>
</dbReference>
<evidence type="ECO:0000313" key="3">
    <source>
        <dbReference type="Proteomes" id="UP000287247"/>
    </source>
</evidence>
<comment type="caution">
    <text evidence="2">The sequence shown here is derived from an EMBL/GenBank/DDBJ whole genome shotgun (WGS) entry which is preliminary data.</text>
</comment>
<evidence type="ECO:0000313" key="2">
    <source>
        <dbReference type="EMBL" id="GBF81134.1"/>
    </source>
</evidence>
<dbReference type="AlphaFoldDB" id="A0A401IIS8"/>
<accession>A0A401IIS8</accession>
<proteinExistence type="predicted"/>
<keyword evidence="2" id="KW-0328">Glycosyltransferase</keyword>
<dbReference type="Gene3D" id="3.30.1310.20">
    <property type="entry name" value="PRTase-like"/>
    <property type="match status" value="1"/>
</dbReference>
<sequence length="229" mass="25401">MVNEGQQGVMKVIFRNRIDAGQRLAIKLTSYANQSDCLVLALPRGGVPVAVEIAQTLHLPLDICLVRKLGVPHHKELAMGAIGPKGIRVINHNVVDWLKITSDIIEEVTLVEAEELKRRDRVYRGDKPLPEIYQKTIILVDDGVATGSTIKAAIATLKEEKPHAIIIAVPVAPPTVYEELAIEVDQIVCLEMPEKLHSISLWYENFSQTTDQEVCDLLSKTMVLPDKLC</sequence>